<gene>
    <name evidence="16" type="ORF">FM996_10970</name>
</gene>
<comment type="caution">
    <text evidence="16">The sequence shown here is derived from an EMBL/GenBank/DDBJ whole genome shotgun (WGS) entry which is preliminary data.</text>
</comment>
<dbReference type="GO" id="GO:0005524">
    <property type="term" value="F:ATP binding"/>
    <property type="evidence" value="ECO:0007669"/>
    <property type="project" value="UniProtKB-KW"/>
</dbReference>
<evidence type="ECO:0000256" key="8">
    <source>
        <dbReference type="ARBA" id="ARBA00022777"/>
    </source>
</evidence>
<keyword evidence="10" id="KW-1133">Transmembrane helix</keyword>
<dbReference type="InterPro" id="IPR001789">
    <property type="entry name" value="Sig_transdc_resp-reg_receiver"/>
</dbReference>
<dbReference type="EC" id="2.7.13.3" evidence="3"/>
<keyword evidence="5" id="KW-0808">Transferase</keyword>
<protein>
    <recommendedName>
        <fullName evidence="3">histidine kinase</fullName>
        <ecNumber evidence="3">2.7.13.3</ecNumber>
    </recommendedName>
</protein>
<dbReference type="PANTHER" id="PTHR45339:SF6">
    <property type="entry name" value="SENSORY HISTIDINE PROTEIN KINASE"/>
    <property type="match status" value="1"/>
</dbReference>
<dbReference type="SMART" id="SM00448">
    <property type="entry name" value="REC"/>
    <property type="match status" value="1"/>
</dbReference>
<keyword evidence="4 13" id="KW-0597">Phosphoprotein</keyword>
<keyword evidence="9" id="KW-0067">ATP-binding</keyword>
<dbReference type="Proteomes" id="UP000316781">
    <property type="component" value="Unassembled WGS sequence"/>
</dbReference>
<dbReference type="FunFam" id="3.30.565.10:FF:000010">
    <property type="entry name" value="Sensor histidine kinase RcsC"/>
    <property type="match status" value="1"/>
</dbReference>
<proteinExistence type="predicted"/>
<name>A0A549SUS7_METSR</name>
<dbReference type="PROSITE" id="PS50109">
    <property type="entry name" value="HIS_KIN"/>
    <property type="match status" value="1"/>
</dbReference>
<dbReference type="InterPro" id="IPR003661">
    <property type="entry name" value="HisK_dim/P_dom"/>
</dbReference>
<dbReference type="InterPro" id="IPR003594">
    <property type="entry name" value="HATPase_dom"/>
</dbReference>
<organism evidence="16 17">
    <name type="scientific">Methylosinus sporium</name>
    <dbReference type="NCBI Taxonomy" id="428"/>
    <lineage>
        <taxon>Bacteria</taxon>
        <taxon>Pseudomonadati</taxon>
        <taxon>Pseudomonadota</taxon>
        <taxon>Alphaproteobacteria</taxon>
        <taxon>Hyphomicrobiales</taxon>
        <taxon>Methylocystaceae</taxon>
        <taxon>Methylosinus</taxon>
    </lineage>
</organism>
<dbReference type="PRINTS" id="PR00344">
    <property type="entry name" value="BCTRLSENSOR"/>
</dbReference>
<dbReference type="Pfam" id="PF00072">
    <property type="entry name" value="Response_reg"/>
    <property type="match status" value="1"/>
</dbReference>
<dbReference type="SUPFAM" id="SSF52172">
    <property type="entry name" value="CheY-like"/>
    <property type="match status" value="2"/>
</dbReference>
<dbReference type="RefSeq" id="WP_142863035.1">
    <property type="nucleotide sequence ID" value="NZ_VJMF01000042.1"/>
</dbReference>
<dbReference type="InterPro" id="IPR036097">
    <property type="entry name" value="HisK_dim/P_sf"/>
</dbReference>
<keyword evidence="11" id="KW-0902">Two-component regulatory system</keyword>
<dbReference type="PANTHER" id="PTHR45339">
    <property type="entry name" value="HYBRID SIGNAL TRANSDUCTION HISTIDINE KINASE J"/>
    <property type="match status" value="1"/>
</dbReference>
<evidence type="ECO:0000256" key="3">
    <source>
        <dbReference type="ARBA" id="ARBA00012438"/>
    </source>
</evidence>
<accession>A0A549SUS7</accession>
<dbReference type="CDD" id="cd16922">
    <property type="entry name" value="HATPase_EvgS-ArcB-TorS-like"/>
    <property type="match status" value="1"/>
</dbReference>
<dbReference type="FunFam" id="1.10.287.130:FF:000004">
    <property type="entry name" value="Ethylene receptor 1"/>
    <property type="match status" value="1"/>
</dbReference>
<dbReference type="GO" id="GO:0000155">
    <property type="term" value="F:phosphorelay sensor kinase activity"/>
    <property type="evidence" value="ECO:0007669"/>
    <property type="project" value="InterPro"/>
</dbReference>
<feature type="domain" description="Histidine kinase" evidence="14">
    <location>
        <begin position="75"/>
        <end position="292"/>
    </location>
</feature>
<dbReference type="GO" id="GO:0016020">
    <property type="term" value="C:membrane"/>
    <property type="evidence" value="ECO:0007669"/>
    <property type="project" value="UniProtKB-SubCell"/>
</dbReference>
<comment type="subcellular location">
    <subcellularLocation>
        <location evidence="2">Membrane</location>
    </subcellularLocation>
</comment>
<dbReference type="Gene3D" id="3.30.565.10">
    <property type="entry name" value="Histidine kinase-like ATPase, C-terminal domain"/>
    <property type="match status" value="1"/>
</dbReference>
<dbReference type="Pfam" id="PF02518">
    <property type="entry name" value="HATPase_c"/>
    <property type="match status" value="1"/>
</dbReference>
<evidence type="ECO:0000256" key="12">
    <source>
        <dbReference type="ARBA" id="ARBA00023136"/>
    </source>
</evidence>
<dbReference type="SMART" id="SM00387">
    <property type="entry name" value="HATPase_c"/>
    <property type="match status" value="1"/>
</dbReference>
<dbReference type="Gene3D" id="3.40.50.2300">
    <property type="match status" value="2"/>
</dbReference>
<dbReference type="AlphaFoldDB" id="A0A549SUS7"/>
<comment type="catalytic activity">
    <reaction evidence="1">
        <text>ATP + protein L-histidine = ADP + protein N-phospho-L-histidine.</text>
        <dbReference type="EC" id="2.7.13.3"/>
    </reaction>
</comment>
<dbReference type="SMART" id="SM00388">
    <property type="entry name" value="HisKA"/>
    <property type="match status" value="1"/>
</dbReference>
<feature type="domain" description="Response regulatory" evidence="15">
    <location>
        <begin position="449"/>
        <end position="574"/>
    </location>
</feature>
<dbReference type="InterPro" id="IPR005467">
    <property type="entry name" value="His_kinase_dom"/>
</dbReference>
<keyword evidence="6" id="KW-0812">Transmembrane</keyword>
<sequence length="588" mass="62881">MPAVPSCVLIALASLAAFAAAGWLWLARARRTRRRRAVETELEGLRDEIWELRAAAAARDRAEAASQAKSRFLATVSHEIRTPLNGVLGLAQLLAATRLDAEQASYVEAIAASGRSLAQLIDDILDFSKIEAGKIELEVEPFALAPLVEGVVELLAPRAQAKHLEIASYIAPDAPETVAGDAARVRQVLVNLAGNAVNFTASGGVGLRVERDAEGALVFRVADTGPGVAPAARDIIFEEFEQGDGSSTRRHGGTGLGLAISRHLAALMGGRLEIEESSGRGAVFAFTLPRGPHALFDDRARERKRPLAGARALIVSPTIFEGPFMAEILRGAGAQAEIADDETRAARRLGEEPDGRFDTVVVDCAFGEAATERLADEARRAGAGAGRVFLMFSPMERRAFGEAALRHFDGWLVKPVRAASLVERLSTAPPPTRNDADFVAPAPTLSGRRVLVAEDNDVNALIVCRHLEKLGALVTRAEDGARAVELARSAIGGRIRPFDVILMDVFMPELDGLEATRLIRAEEARMGARRRPIVALTASALEEDERAARGAGVDFLLTKPVEFDALSAAILQAIEDARRPSDDAREAI</sequence>
<dbReference type="CDD" id="cd00082">
    <property type="entry name" value="HisKA"/>
    <property type="match status" value="1"/>
</dbReference>
<evidence type="ECO:0000256" key="1">
    <source>
        <dbReference type="ARBA" id="ARBA00000085"/>
    </source>
</evidence>
<evidence type="ECO:0000313" key="17">
    <source>
        <dbReference type="Proteomes" id="UP000316781"/>
    </source>
</evidence>
<dbReference type="Gene3D" id="1.10.287.130">
    <property type="match status" value="1"/>
</dbReference>
<evidence type="ECO:0000256" key="7">
    <source>
        <dbReference type="ARBA" id="ARBA00022741"/>
    </source>
</evidence>
<evidence type="ECO:0000313" key="16">
    <source>
        <dbReference type="EMBL" id="TRL33391.1"/>
    </source>
</evidence>
<evidence type="ECO:0000256" key="11">
    <source>
        <dbReference type="ARBA" id="ARBA00023012"/>
    </source>
</evidence>
<dbReference type="SUPFAM" id="SSF55874">
    <property type="entry name" value="ATPase domain of HSP90 chaperone/DNA topoisomerase II/histidine kinase"/>
    <property type="match status" value="1"/>
</dbReference>
<dbReference type="InterPro" id="IPR004358">
    <property type="entry name" value="Sig_transdc_His_kin-like_C"/>
</dbReference>
<evidence type="ECO:0000259" key="14">
    <source>
        <dbReference type="PROSITE" id="PS50109"/>
    </source>
</evidence>
<dbReference type="InterPro" id="IPR036890">
    <property type="entry name" value="HATPase_C_sf"/>
</dbReference>
<keyword evidence="7" id="KW-0547">Nucleotide-binding</keyword>
<dbReference type="SUPFAM" id="SSF47384">
    <property type="entry name" value="Homodimeric domain of signal transducing histidine kinase"/>
    <property type="match status" value="1"/>
</dbReference>
<reference evidence="16 17" key="1">
    <citation type="submission" date="2019-07" db="EMBL/GenBank/DDBJ databases">
        <title>Ln-dependent methylotrophs.</title>
        <authorList>
            <person name="Tani A."/>
        </authorList>
    </citation>
    <scope>NUCLEOTIDE SEQUENCE [LARGE SCALE GENOMIC DNA]</scope>
    <source>
        <strain evidence="16 17">SM89A</strain>
    </source>
</reference>
<dbReference type="PROSITE" id="PS50110">
    <property type="entry name" value="RESPONSE_REGULATORY"/>
    <property type="match status" value="1"/>
</dbReference>
<evidence type="ECO:0000259" key="15">
    <source>
        <dbReference type="PROSITE" id="PS50110"/>
    </source>
</evidence>
<evidence type="ECO:0000256" key="6">
    <source>
        <dbReference type="ARBA" id="ARBA00022692"/>
    </source>
</evidence>
<dbReference type="EMBL" id="VJMF01000042">
    <property type="protein sequence ID" value="TRL33391.1"/>
    <property type="molecule type" value="Genomic_DNA"/>
</dbReference>
<evidence type="ECO:0000256" key="5">
    <source>
        <dbReference type="ARBA" id="ARBA00022679"/>
    </source>
</evidence>
<keyword evidence="8" id="KW-0418">Kinase</keyword>
<keyword evidence="12" id="KW-0472">Membrane</keyword>
<evidence type="ECO:0000256" key="2">
    <source>
        <dbReference type="ARBA" id="ARBA00004370"/>
    </source>
</evidence>
<evidence type="ECO:0000256" key="10">
    <source>
        <dbReference type="ARBA" id="ARBA00022989"/>
    </source>
</evidence>
<evidence type="ECO:0000256" key="4">
    <source>
        <dbReference type="ARBA" id="ARBA00022553"/>
    </source>
</evidence>
<evidence type="ECO:0000256" key="13">
    <source>
        <dbReference type="PROSITE-ProRule" id="PRU00169"/>
    </source>
</evidence>
<dbReference type="InterPro" id="IPR011006">
    <property type="entry name" value="CheY-like_superfamily"/>
</dbReference>
<evidence type="ECO:0000256" key="9">
    <source>
        <dbReference type="ARBA" id="ARBA00022840"/>
    </source>
</evidence>
<dbReference type="Pfam" id="PF00512">
    <property type="entry name" value="HisKA"/>
    <property type="match status" value="1"/>
</dbReference>
<dbReference type="CDD" id="cd17546">
    <property type="entry name" value="REC_hyHK_CKI1_RcsC-like"/>
    <property type="match status" value="1"/>
</dbReference>
<feature type="modified residue" description="4-aspartylphosphate" evidence="13">
    <location>
        <position position="504"/>
    </location>
</feature>